<dbReference type="SMART" id="SM00850">
    <property type="entry name" value="LytTR"/>
    <property type="match status" value="1"/>
</dbReference>
<accession>A0A3M2JCC6</accession>
<reference evidence="4 5" key="1">
    <citation type="submission" date="2018-10" db="EMBL/GenBank/DDBJ databases">
        <title>Isolation, diversity and antifungal activity of actinobacteria from wheat.</title>
        <authorList>
            <person name="Han C."/>
        </authorList>
    </citation>
    <scope>NUCLEOTIDE SEQUENCE [LARGE SCALE GENOMIC DNA]</scope>
    <source>
        <strain evidence="4 5">NEAU-YY56</strain>
    </source>
</reference>
<dbReference type="CDD" id="cd00156">
    <property type="entry name" value="REC"/>
    <property type="match status" value="1"/>
</dbReference>
<keyword evidence="1" id="KW-0597">Phosphoprotein</keyword>
<keyword evidence="5" id="KW-1185">Reference proteome</keyword>
<feature type="domain" description="Response regulatory" evidence="2">
    <location>
        <begin position="21"/>
        <end position="138"/>
    </location>
</feature>
<evidence type="ECO:0000259" key="3">
    <source>
        <dbReference type="PROSITE" id="PS50930"/>
    </source>
</evidence>
<dbReference type="InterPro" id="IPR001789">
    <property type="entry name" value="Sig_transdc_resp-reg_receiver"/>
</dbReference>
<keyword evidence="4" id="KW-0238">DNA-binding</keyword>
<evidence type="ECO:0000259" key="2">
    <source>
        <dbReference type="PROSITE" id="PS50110"/>
    </source>
</evidence>
<dbReference type="SMART" id="SM00448">
    <property type="entry name" value="REC"/>
    <property type="match status" value="1"/>
</dbReference>
<evidence type="ECO:0000256" key="1">
    <source>
        <dbReference type="PROSITE-ProRule" id="PRU00169"/>
    </source>
</evidence>
<proteinExistence type="predicted"/>
<gene>
    <name evidence="4" type="ORF">EBM89_09970</name>
</gene>
<dbReference type="InterPro" id="IPR007492">
    <property type="entry name" value="LytTR_DNA-bd_dom"/>
</dbReference>
<name>A0A3M2JCC6_9CELL</name>
<feature type="modified residue" description="4-aspartylphosphate" evidence="1">
    <location>
        <position position="75"/>
    </location>
</feature>
<dbReference type="Proteomes" id="UP000269289">
    <property type="component" value="Unassembled WGS sequence"/>
</dbReference>
<dbReference type="Gene3D" id="2.40.50.1020">
    <property type="entry name" value="LytTr DNA-binding domain"/>
    <property type="match status" value="1"/>
</dbReference>
<dbReference type="Pfam" id="PF04397">
    <property type="entry name" value="LytTR"/>
    <property type="match status" value="1"/>
</dbReference>
<dbReference type="PANTHER" id="PTHR37299">
    <property type="entry name" value="TRANSCRIPTIONAL REGULATOR-RELATED"/>
    <property type="match status" value="1"/>
</dbReference>
<dbReference type="PANTHER" id="PTHR37299:SF1">
    <property type="entry name" value="STAGE 0 SPORULATION PROTEIN A HOMOLOG"/>
    <property type="match status" value="1"/>
</dbReference>
<dbReference type="Gene3D" id="3.40.50.2300">
    <property type="match status" value="1"/>
</dbReference>
<feature type="domain" description="HTH LytTR-type" evidence="3">
    <location>
        <begin position="150"/>
        <end position="249"/>
    </location>
</feature>
<sequence>MALDFRRPHPQGQRRSAPVIHVVVVEDDPLDAVELVAALRAYERRSGVPLHVTVHTDGADAVAAHDPRTDLLLLDVEMPGTDGLTAAALIRERDPDVAIVLVTRAAAHAIRGYAVGAAGFLVKPASPEALGRELDRVVARAHADRTAGALVAAAGAGTVRIGAADIVCLEASRRRVRVHTLAGPHVVAGPLKDLEAQLDGAGFFRCHHGFLVNLRHVTEVRATTCRLVTRREVPVSRPHRRAFLAALTDHLARAAAPG</sequence>
<evidence type="ECO:0000313" key="5">
    <source>
        <dbReference type="Proteomes" id="UP000269289"/>
    </source>
</evidence>
<dbReference type="InterPro" id="IPR011006">
    <property type="entry name" value="CheY-like_superfamily"/>
</dbReference>
<organism evidence="4 5">
    <name type="scientific">Cellulomonas triticagri</name>
    <dbReference type="NCBI Taxonomy" id="2483352"/>
    <lineage>
        <taxon>Bacteria</taxon>
        <taxon>Bacillati</taxon>
        <taxon>Actinomycetota</taxon>
        <taxon>Actinomycetes</taxon>
        <taxon>Micrococcales</taxon>
        <taxon>Cellulomonadaceae</taxon>
        <taxon>Cellulomonas</taxon>
    </lineage>
</organism>
<dbReference type="InterPro" id="IPR046947">
    <property type="entry name" value="LytR-like"/>
</dbReference>
<dbReference type="SUPFAM" id="SSF52172">
    <property type="entry name" value="CheY-like"/>
    <property type="match status" value="1"/>
</dbReference>
<dbReference type="GO" id="GO:0000156">
    <property type="term" value="F:phosphorelay response regulator activity"/>
    <property type="evidence" value="ECO:0007669"/>
    <property type="project" value="InterPro"/>
</dbReference>
<protein>
    <submittedName>
        <fullName evidence="4">DNA-binding response regulator</fullName>
    </submittedName>
</protein>
<comment type="caution">
    <text evidence="4">The sequence shown here is derived from an EMBL/GenBank/DDBJ whole genome shotgun (WGS) entry which is preliminary data.</text>
</comment>
<dbReference type="EMBL" id="RFFI01000047">
    <property type="protein sequence ID" value="RMI09500.1"/>
    <property type="molecule type" value="Genomic_DNA"/>
</dbReference>
<dbReference type="AlphaFoldDB" id="A0A3M2JCC6"/>
<dbReference type="PROSITE" id="PS50110">
    <property type="entry name" value="RESPONSE_REGULATORY"/>
    <property type="match status" value="1"/>
</dbReference>
<dbReference type="PROSITE" id="PS50930">
    <property type="entry name" value="HTH_LYTTR"/>
    <property type="match status" value="1"/>
</dbReference>
<dbReference type="Pfam" id="PF00072">
    <property type="entry name" value="Response_reg"/>
    <property type="match status" value="1"/>
</dbReference>
<evidence type="ECO:0000313" key="4">
    <source>
        <dbReference type="EMBL" id="RMI09500.1"/>
    </source>
</evidence>
<dbReference type="GO" id="GO:0003677">
    <property type="term" value="F:DNA binding"/>
    <property type="evidence" value="ECO:0007669"/>
    <property type="project" value="UniProtKB-KW"/>
</dbReference>